<dbReference type="Proteomes" id="UP001596044">
    <property type="component" value="Unassembled WGS sequence"/>
</dbReference>
<name>A0ABW0KD65_9BACL</name>
<feature type="transmembrane region" description="Helical" evidence="1">
    <location>
        <begin position="207"/>
        <end position="228"/>
    </location>
</feature>
<feature type="transmembrane region" description="Helical" evidence="1">
    <location>
        <begin position="119"/>
        <end position="137"/>
    </location>
</feature>
<dbReference type="PANTHER" id="PTHR37314">
    <property type="entry name" value="SLR0142 PROTEIN"/>
    <property type="match status" value="1"/>
</dbReference>
<keyword evidence="1" id="KW-0472">Membrane</keyword>
<evidence type="ECO:0000313" key="2">
    <source>
        <dbReference type="EMBL" id="MFC5451314.1"/>
    </source>
</evidence>
<sequence>MTSVACRHVIILALCLTSGIVDVVGYLSLGHVFTSNMTGNIVLMGLAIGHAEGFAILRSLIALVGFIMGTGFAAVIIGRTTDTSFWPKSVTAALTVEGGFLLLFAIMTLSDSSPSETMIYLLITLLSLAMGMQTTAARRLGVAAISTTVLTNNLANVIEDVVSTIRGWVRNNHFPSIKWDSMLRLAAIVIYCLGAAMATVAERSYPLAIIWVPIVLVALILVTAVTYFPKLESIGKKASGVKNS</sequence>
<gene>
    <name evidence="2" type="ORF">ACFPOG_24055</name>
</gene>
<dbReference type="EMBL" id="JBHSMJ010000031">
    <property type="protein sequence ID" value="MFC5451314.1"/>
    <property type="molecule type" value="Genomic_DNA"/>
</dbReference>
<protein>
    <submittedName>
        <fullName evidence="2">YoaK family protein</fullName>
    </submittedName>
</protein>
<keyword evidence="1" id="KW-1133">Transmembrane helix</keyword>
<comment type="caution">
    <text evidence="2">The sequence shown here is derived from an EMBL/GenBank/DDBJ whole genome shotgun (WGS) entry which is preliminary data.</text>
</comment>
<dbReference type="Pfam" id="PF06912">
    <property type="entry name" value="DUF1275"/>
    <property type="match status" value="1"/>
</dbReference>
<evidence type="ECO:0000313" key="3">
    <source>
        <dbReference type="Proteomes" id="UP001596044"/>
    </source>
</evidence>
<keyword evidence="3" id="KW-1185">Reference proteome</keyword>
<feature type="transmembrane region" description="Helical" evidence="1">
    <location>
        <begin position="182"/>
        <end position="201"/>
    </location>
</feature>
<feature type="transmembrane region" description="Helical" evidence="1">
    <location>
        <begin position="53"/>
        <end position="77"/>
    </location>
</feature>
<organism evidence="2 3">
    <name type="scientific">Paenibacillus aestuarii</name>
    <dbReference type="NCBI Taxonomy" id="516965"/>
    <lineage>
        <taxon>Bacteria</taxon>
        <taxon>Bacillati</taxon>
        <taxon>Bacillota</taxon>
        <taxon>Bacilli</taxon>
        <taxon>Bacillales</taxon>
        <taxon>Paenibacillaceae</taxon>
        <taxon>Paenibacillus</taxon>
    </lineage>
</organism>
<proteinExistence type="predicted"/>
<dbReference type="InterPro" id="IPR010699">
    <property type="entry name" value="DUF1275"/>
</dbReference>
<feature type="transmembrane region" description="Helical" evidence="1">
    <location>
        <begin position="89"/>
        <end position="107"/>
    </location>
</feature>
<dbReference type="RefSeq" id="WP_270878095.1">
    <property type="nucleotide sequence ID" value="NZ_JAQFVF010000015.1"/>
</dbReference>
<dbReference type="PANTHER" id="PTHR37314:SF4">
    <property type="entry name" value="UPF0700 TRANSMEMBRANE PROTEIN YOAK"/>
    <property type="match status" value="1"/>
</dbReference>
<accession>A0ABW0KD65</accession>
<evidence type="ECO:0000256" key="1">
    <source>
        <dbReference type="SAM" id="Phobius"/>
    </source>
</evidence>
<keyword evidence="1" id="KW-0812">Transmembrane</keyword>
<reference evidence="3" key="1">
    <citation type="journal article" date="2019" name="Int. J. Syst. Evol. Microbiol.">
        <title>The Global Catalogue of Microorganisms (GCM) 10K type strain sequencing project: providing services to taxonomists for standard genome sequencing and annotation.</title>
        <authorList>
            <consortium name="The Broad Institute Genomics Platform"/>
            <consortium name="The Broad Institute Genome Sequencing Center for Infectious Disease"/>
            <person name="Wu L."/>
            <person name="Ma J."/>
        </authorList>
    </citation>
    <scope>NUCLEOTIDE SEQUENCE [LARGE SCALE GENOMIC DNA]</scope>
    <source>
        <strain evidence="3">KACC 11904</strain>
    </source>
</reference>
<feature type="transmembrane region" description="Helical" evidence="1">
    <location>
        <begin position="9"/>
        <end position="33"/>
    </location>
</feature>